<dbReference type="RefSeq" id="XP_016986680.1">
    <property type="nucleotide sequence ID" value="XM_017131191.1"/>
</dbReference>
<gene>
    <name evidence="4" type="primary">LOC108049851</name>
    <name evidence="2" type="synonym">108049851</name>
</gene>
<dbReference type="EnsemblMetazoa" id="XM_017131191.1">
    <property type="protein sequence ID" value="XP_016986680.1"/>
    <property type="gene ID" value="LOC108049851"/>
</dbReference>
<accession>A0A6P4F8C9</accession>
<dbReference type="OrthoDB" id="7870513at2759"/>
<evidence type="ECO:0000313" key="3">
    <source>
        <dbReference type="Proteomes" id="UP001652680"/>
    </source>
</evidence>
<reference evidence="2" key="3">
    <citation type="submission" date="2025-05" db="UniProtKB">
        <authorList>
            <consortium name="EnsemblMetazoa"/>
        </authorList>
    </citation>
    <scope>IDENTIFICATION</scope>
</reference>
<feature type="compositionally biased region" description="Basic and acidic residues" evidence="1">
    <location>
        <begin position="231"/>
        <end position="248"/>
    </location>
</feature>
<feature type="region of interest" description="Disordered" evidence="1">
    <location>
        <begin position="475"/>
        <end position="506"/>
    </location>
</feature>
<evidence type="ECO:0000313" key="2">
    <source>
        <dbReference type="EnsemblMetazoa" id="XP_016986680.1"/>
    </source>
</evidence>
<protein>
    <submittedName>
        <fullName evidence="4">Uncharacterized protein LOC108049851</fullName>
    </submittedName>
</protein>
<proteinExistence type="predicted"/>
<dbReference type="GeneID" id="108049851"/>
<feature type="region of interest" description="Disordered" evidence="1">
    <location>
        <begin position="261"/>
        <end position="288"/>
    </location>
</feature>
<reference evidence="3" key="1">
    <citation type="journal article" date="2021" name="Elife">
        <title>Highly contiguous assemblies of 101 drosophilid genomes.</title>
        <authorList>
            <person name="Kim B.Y."/>
            <person name="Wang J.R."/>
            <person name="Miller D.E."/>
            <person name="Barmina O."/>
            <person name="Delaney E."/>
            <person name="Thompson A."/>
            <person name="Comeault A.A."/>
            <person name="Peede D."/>
            <person name="D'Agostino E.R."/>
            <person name="Pelaez J."/>
            <person name="Aguilar J.M."/>
            <person name="Haji D."/>
            <person name="Matsunaga T."/>
            <person name="Armstrong E.E."/>
            <person name="Zych M."/>
            <person name="Ogawa Y."/>
            <person name="Stamenkovic-Radak M."/>
            <person name="Jelic M."/>
            <person name="Veselinovic M.S."/>
            <person name="Tanaskovic M."/>
            <person name="Eric P."/>
            <person name="Gao J.J."/>
            <person name="Katoh T.K."/>
            <person name="Toda M.J."/>
            <person name="Watabe H."/>
            <person name="Watada M."/>
            <person name="Davis J.S."/>
            <person name="Moyle L.C."/>
            <person name="Manoli G."/>
            <person name="Bertolini E."/>
            <person name="Kostal V."/>
            <person name="Hawley R.S."/>
            <person name="Takahashi A."/>
            <person name="Jones C.D."/>
            <person name="Price D.K."/>
            <person name="Whiteman N."/>
            <person name="Kopp A."/>
            <person name="Matute D.R."/>
            <person name="Petrov D.A."/>
        </authorList>
    </citation>
    <scope>NUCLEOTIDE SEQUENCE [LARGE SCALE GENOMIC DNA]</scope>
</reference>
<organism evidence="4">
    <name type="scientific">Drosophila rhopaloa</name>
    <name type="common">Fruit fly</name>
    <dbReference type="NCBI Taxonomy" id="1041015"/>
    <lineage>
        <taxon>Eukaryota</taxon>
        <taxon>Metazoa</taxon>
        <taxon>Ecdysozoa</taxon>
        <taxon>Arthropoda</taxon>
        <taxon>Hexapoda</taxon>
        <taxon>Insecta</taxon>
        <taxon>Pterygota</taxon>
        <taxon>Neoptera</taxon>
        <taxon>Endopterygota</taxon>
        <taxon>Diptera</taxon>
        <taxon>Brachycera</taxon>
        <taxon>Muscomorpha</taxon>
        <taxon>Ephydroidea</taxon>
        <taxon>Drosophilidae</taxon>
        <taxon>Drosophila</taxon>
        <taxon>Sophophora</taxon>
    </lineage>
</organism>
<dbReference type="Proteomes" id="UP001652680">
    <property type="component" value="Unassembled WGS sequence"/>
</dbReference>
<name>A0A6P4F8C9_DRORH</name>
<feature type="region of interest" description="Disordered" evidence="1">
    <location>
        <begin position="229"/>
        <end position="249"/>
    </location>
</feature>
<reference evidence="4" key="2">
    <citation type="submission" date="2025-04" db="UniProtKB">
        <authorList>
            <consortium name="RefSeq"/>
        </authorList>
    </citation>
    <scope>IDENTIFICATION</scope>
</reference>
<keyword evidence="3" id="KW-1185">Reference proteome</keyword>
<sequence length="521" mass="60272">MSKYFNTEILRTLAAQAPVDDMDPSNDRFAAMDPAGQYLLYVSSDPQKALNPRNVKKTLRHLFREKDKPHGCVVKIREEKVQEEELRDNEQKSLAKEVPKIAHTERTDHPVRQGVRIRCSHNCRKSWRAVAVGFPEDDFMEDTDEPTSTVTANKEERATGGHNITYDPKLFMEESRSSCLDKSKTYVRLLHWNPKPIKSSCTNQDFKRFPSRKTFASKDDCIEASDDNTEMLEKQEEHQEEPLGEHQGEPQVELQVDYQERQVEHDKHQKTSQVKPIEESQPEEEKPLSEIDHLKRLDQQLVLFSRLVKNQDNLMQYLEELGKLRQLRDNKNRSYCNYSWISEDSDDADVDWLSRNPFTSAHGIPKPCVQEVKKDSPNSVEQFRCALRCFLRSIVQFFSTDQEEPPLSGGPYVDPDKFAPLILGPTIDEPMVLLLDRLMLAIKWIMKTEEELILDNQAEQVREEGGMVVKMPPETSALKTETEQQPRKVPSSSRMINPLESEKSGTARPMYLITQSKGRRW</sequence>
<evidence type="ECO:0000313" key="4">
    <source>
        <dbReference type="RefSeq" id="XP_016986680.1"/>
    </source>
</evidence>
<evidence type="ECO:0000256" key="1">
    <source>
        <dbReference type="SAM" id="MobiDB-lite"/>
    </source>
</evidence>
<dbReference type="AlphaFoldDB" id="A0A6P4F8C9"/>